<dbReference type="KEGG" id="fvr:FVEG_09520"/>
<reference evidence="1 2" key="1">
    <citation type="journal article" date="2010" name="Nature">
        <title>Comparative genomics reveals mobile pathogenicity chromosomes in Fusarium.</title>
        <authorList>
            <person name="Ma L.J."/>
            <person name="van der Does H.C."/>
            <person name="Borkovich K.A."/>
            <person name="Coleman J.J."/>
            <person name="Daboussi M.J."/>
            <person name="Di Pietro A."/>
            <person name="Dufresne M."/>
            <person name="Freitag M."/>
            <person name="Grabherr M."/>
            <person name="Henrissat B."/>
            <person name="Houterman P.M."/>
            <person name="Kang S."/>
            <person name="Shim W.B."/>
            <person name="Woloshuk C."/>
            <person name="Xie X."/>
            <person name="Xu J.R."/>
            <person name="Antoniw J."/>
            <person name="Baker S.E."/>
            <person name="Bluhm B.H."/>
            <person name="Breakspear A."/>
            <person name="Brown D.W."/>
            <person name="Butchko R.A."/>
            <person name="Chapman S."/>
            <person name="Coulson R."/>
            <person name="Coutinho P.M."/>
            <person name="Danchin E.G."/>
            <person name="Diener A."/>
            <person name="Gale L.R."/>
            <person name="Gardiner D.M."/>
            <person name="Goff S."/>
            <person name="Hammond-Kosack K.E."/>
            <person name="Hilburn K."/>
            <person name="Hua-Van A."/>
            <person name="Jonkers W."/>
            <person name="Kazan K."/>
            <person name="Kodira C.D."/>
            <person name="Koehrsen M."/>
            <person name="Kumar L."/>
            <person name="Lee Y.H."/>
            <person name="Li L."/>
            <person name="Manners J.M."/>
            <person name="Miranda-Saavedra D."/>
            <person name="Mukherjee M."/>
            <person name="Park G."/>
            <person name="Park J."/>
            <person name="Park S.Y."/>
            <person name="Proctor R.H."/>
            <person name="Regev A."/>
            <person name="Ruiz-Roldan M.C."/>
            <person name="Sain D."/>
            <person name="Sakthikumar S."/>
            <person name="Sykes S."/>
            <person name="Schwartz D.C."/>
            <person name="Turgeon B.G."/>
            <person name="Wapinski I."/>
            <person name="Yoder O."/>
            <person name="Young S."/>
            <person name="Zeng Q."/>
            <person name="Zhou S."/>
            <person name="Galagan J."/>
            <person name="Cuomo C.A."/>
            <person name="Kistler H.C."/>
            <person name="Rep M."/>
        </authorList>
    </citation>
    <scope>NUCLEOTIDE SEQUENCE [LARGE SCALE GENOMIC DNA]</scope>
    <source>
        <strain evidence="2">M3125 / FGSC 7600</strain>
    </source>
</reference>
<dbReference type="VEuPathDB" id="FungiDB:FVEG_09520"/>
<evidence type="ECO:0000313" key="2">
    <source>
        <dbReference type="Proteomes" id="UP000009096"/>
    </source>
</evidence>
<sequence length="111" mass="12501">MFQDWLPVLYSPSDAVHHTTFSFAEHQLSAAMEYVRTPTPRCQPPARTGCFSRLFLGSYNPIHAQLWILDRLIQPRGSHCPDMGSGRVMLPTILDISQVMSTHLGTLFETA</sequence>
<dbReference type="RefSeq" id="XP_018756435.1">
    <property type="nucleotide sequence ID" value="XM_018898528.1"/>
</dbReference>
<dbReference type="EMBL" id="DS022254">
    <property type="protein sequence ID" value="EWG50244.1"/>
    <property type="molecule type" value="Genomic_DNA"/>
</dbReference>
<dbReference type="AlphaFoldDB" id="W7MR63"/>
<dbReference type="EMBL" id="CM000578">
    <property type="protein sequence ID" value="EWG50244.1"/>
    <property type="molecule type" value="Genomic_DNA"/>
</dbReference>
<gene>
    <name evidence="1" type="ORF">FVEG_09520</name>
</gene>
<proteinExistence type="predicted"/>
<keyword evidence="2" id="KW-1185">Reference proteome</keyword>
<dbReference type="Proteomes" id="UP000009096">
    <property type="component" value="Chromosome 1"/>
</dbReference>
<organism evidence="1 2">
    <name type="scientific">Gibberella moniliformis (strain M3125 / FGSC 7600)</name>
    <name type="common">Maize ear and stalk rot fungus</name>
    <name type="synonym">Fusarium verticillioides</name>
    <dbReference type="NCBI Taxonomy" id="334819"/>
    <lineage>
        <taxon>Eukaryota</taxon>
        <taxon>Fungi</taxon>
        <taxon>Dikarya</taxon>
        <taxon>Ascomycota</taxon>
        <taxon>Pezizomycotina</taxon>
        <taxon>Sordariomycetes</taxon>
        <taxon>Hypocreomycetidae</taxon>
        <taxon>Hypocreales</taxon>
        <taxon>Nectriaceae</taxon>
        <taxon>Fusarium</taxon>
        <taxon>Fusarium fujikuroi species complex</taxon>
    </lineage>
</organism>
<accession>W7MR63</accession>
<dbReference type="GeneID" id="30067168"/>
<protein>
    <submittedName>
        <fullName evidence="1">Uncharacterized protein</fullName>
    </submittedName>
</protein>
<name>W7MR63_GIBM7</name>
<dbReference type="HOGENOM" id="CLU_2158610_0_0_1"/>
<evidence type="ECO:0000313" key="1">
    <source>
        <dbReference type="EMBL" id="EWG50244.1"/>
    </source>
</evidence>